<reference evidence="1" key="1">
    <citation type="submission" date="2020-03" db="EMBL/GenBank/DDBJ databases">
        <title>The deep terrestrial virosphere.</title>
        <authorList>
            <person name="Holmfeldt K."/>
            <person name="Nilsson E."/>
            <person name="Simone D."/>
            <person name="Lopez-Fernandez M."/>
            <person name="Wu X."/>
            <person name="de Brujin I."/>
            <person name="Lundin D."/>
            <person name="Andersson A."/>
            <person name="Bertilsson S."/>
            <person name="Dopson M."/>
        </authorList>
    </citation>
    <scope>NUCLEOTIDE SEQUENCE</scope>
    <source>
        <strain evidence="1">MM415B01682</strain>
    </source>
</reference>
<dbReference type="AlphaFoldDB" id="A0A6M3II59"/>
<protein>
    <submittedName>
        <fullName evidence="1">Uncharacterized protein</fullName>
    </submittedName>
</protein>
<gene>
    <name evidence="1" type="ORF">MM415B01682_0017</name>
</gene>
<evidence type="ECO:0000313" key="1">
    <source>
        <dbReference type="EMBL" id="QJA57230.1"/>
    </source>
</evidence>
<organism evidence="1">
    <name type="scientific">viral metagenome</name>
    <dbReference type="NCBI Taxonomy" id="1070528"/>
    <lineage>
        <taxon>unclassified sequences</taxon>
        <taxon>metagenomes</taxon>
        <taxon>organismal metagenomes</taxon>
    </lineage>
</organism>
<name>A0A6M3II59_9ZZZZ</name>
<dbReference type="EMBL" id="MT141261">
    <property type="protein sequence ID" value="QJA57230.1"/>
    <property type="molecule type" value="Genomic_DNA"/>
</dbReference>
<sequence length="920" mass="103123">MPLDPLGILTDDEKGVILQKVDPLGVLTEEERSKLWTGPLAGQETLVVEDPQRLEKLRAYGLLDAWKDVGKDIGKGVVEAVTRPLPPLGPPKPVTPQQMEILKHGGLALIGGGLATKGVPAIAKVAPPVSAAPIKYLEPIKNVVEYMRSGPPTKGAKDLIRLVKTEMLSPESVYNMDTLKPNMKVPAGQLIYKWVDRADQAENRFLVTQVAEFQKALGGIKSGSDSALRVGRALDAKLAPEMLSGQEHDLYIFLKDKFDFLINQYVKNLIGDTAEYRRIAHAASRAYPPTSSLAELTQTRKSHYIDIAADLFKLRAGRKASQLTGTEADRYTRLKAEQLKLRQDQWIDNLTPEGRQGYSLLKRKIKNYLPHMFDRDELLTDFKAEIVSLENELRLVTDQSRRTQIADRLRTLYSASNKLEGGELVTYEDLPRNVIFKFFEPRKTDKPGYSFDAVKAYEAYLRGVARKMYKEPALRVVKQLHDYLDPELKDYNKWFMRNWLGMDQSVAQQIAGTIAAGQWMLKLGLNPSSAIVNWTQKLNTIVEAGELWSARGWRFGFSDEGKKLFIASGLREEVPSVLMEGVVPASVDRVRQIVGFMFTRVELGNRKHAFLTGYLKAKAQGQIEEKALQAGIDLAHKTQFRYGRVGMPKALASPVGRLAFQFWSFPIKQMEFLGRMARTNPLKFVKLLAYAEGGSWALGEFLGIDLSNALGVGMNYGEAIKAIKDIPRGDWEAFTRHVRLTVGKGGLLPTGFGPTVSSAYDVVRGVGEGRGLATVVQELTPVVGNKIWQTYQAVKNKVGSKYPVYSPATGEYMYDLTGQEMFLQAVGLRAKKGTEQYETRRSDIEIEKERLRLQEEVTKLIVDGKSDKAGKLISKYGPAIMPSDEAIVNEIERRRMSREQREALEGFGKKRVYRYQREGR</sequence>
<accession>A0A6M3II59</accession>
<proteinExistence type="predicted"/>